<dbReference type="AlphaFoldDB" id="A0A0B2UZM0"/>
<evidence type="ECO:0000313" key="2">
    <source>
        <dbReference type="Proteomes" id="UP000031036"/>
    </source>
</evidence>
<proteinExistence type="predicted"/>
<name>A0A0B2UZM0_TOXCA</name>
<evidence type="ECO:0000313" key="1">
    <source>
        <dbReference type="EMBL" id="KHN76506.1"/>
    </source>
</evidence>
<reference evidence="1 2" key="1">
    <citation type="submission" date="2014-11" db="EMBL/GenBank/DDBJ databases">
        <title>Genetic blueprint of the zoonotic pathogen Toxocara canis.</title>
        <authorList>
            <person name="Zhu X.-Q."/>
            <person name="Korhonen P.K."/>
            <person name="Cai H."/>
            <person name="Young N.D."/>
            <person name="Nejsum P."/>
            <person name="von Samson-Himmelstjerna G."/>
            <person name="Boag P.R."/>
            <person name="Tan P."/>
            <person name="Li Q."/>
            <person name="Min J."/>
            <person name="Yang Y."/>
            <person name="Wang X."/>
            <person name="Fang X."/>
            <person name="Hall R.S."/>
            <person name="Hofmann A."/>
            <person name="Sternberg P.W."/>
            <person name="Jex A.R."/>
            <person name="Gasser R.B."/>
        </authorList>
    </citation>
    <scope>NUCLEOTIDE SEQUENCE [LARGE SCALE GENOMIC DNA]</scope>
    <source>
        <strain evidence="1">PN_DK_2014</strain>
    </source>
</reference>
<accession>A0A0B2UZM0</accession>
<comment type="caution">
    <text evidence="1">The sequence shown here is derived from an EMBL/GenBank/DDBJ whole genome shotgun (WGS) entry which is preliminary data.</text>
</comment>
<dbReference type="Proteomes" id="UP000031036">
    <property type="component" value="Unassembled WGS sequence"/>
</dbReference>
<keyword evidence="2" id="KW-1185">Reference proteome</keyword>
<dbReference type="EMBL" id="JPKZ01002488">
    <property type="protein sequence ID" value="KHN76506.1"/>
    <property type="molecule type" value="Genomic_DNA"/>
</dbReference>
<protein>
    <submittedName>
        <fullName evidence="1">Uncharacterized protein</fullName>
    </submittedName>
</protein>
<gene>
    <name evidence="1" type="ORF">Tcan_08245</name>
</gene>
<sequence length="119" mass="14196">MPAKRMLGGDEKLEDFAKELTRKRALIEHISFFHFEHFNNTRTVIQKIEQRREMRAKRMAQHKLCKLIYQIKLHKLCKLIYQIKQHKLCKLIYQINRFHSSIRILSLSVPIIEAGILAA</sequence>
<organism evidence="1 2">
    <name type="scientific">Toxocara canis</name>
    <name type="common">Canine roundworm</name>
    <dbReference type="NCBI Taxonomy" id="6265"/>
    <lineage>
        <taxon>Eukaryota</taxon>
        <taxon>Metazoa</taxon>
        <taxon>Ecdysozoa</taxon>
        <taxon>Nematoda</taxon>
        <taxon>Chromadorea</taxon>
        <taxon>Rhabditida</taxon>
        <taxon>Spirurina</taxon>
        <taxon>Ascaridomorpha</taxon>
        <taxon>Ascaridoidea</taxon>
        <taxon>Toxocaridae</taxon>
        <taxon>Toxocara</taxon>
    </lineage>
</organism>